<keyword evidence="5" id="KW-1185">Reference proteome</keyword>
<evidence type="ECO:0000256" key="2">
    <source>
        <dbReference type="SAM" id="MobiDB-lite"/>
    </source>
</evidence>
<dbReference type="EMBL" id="CAJNIZ010036681">
    <property type="protein sequence ID" value="CAE7566947.1"/>
    <property type="molecule type" value="Genomic_DNA"/>
</dbReference>
<dbReference type="AlphaFoldDB" id="A0A812UA21"/>
<dbReference type="InterPro" id="IPR002048">
    <property type="entry name" value="EF_hand_dom"/>
</dbReference>
<evidence type="ECO:0000313" key="5">
    <source>
        <dbReference type="Proteomes" id="UP000649617"/>
    </source>
</evidence>
<proteinExistence type="predicted"/>
<dbReference type="InterPro" id="IPR011992">
    <property type="entry name" value="EF-hand-dom_pair"/>
</dbReference>
<dbReference type="PROSITE" id="PS50222">
    <property type="entry name" value="EF_HAND_2"/>
    <property type="match status" value="1"/>
</dbReference>
<keyword evidence="1" id="KW-0106">Calcium</keyword>
<dbReference type="SUPFAM" id="SSF47473">
    <property type="entry name" value="EF-hand"/>
    <property type="match status" value="1"/>
</dbReference>
<dbReference type="GO" id="GO:0005509">
    <property type="term" value="F:calcium ion binding"/>
    <property type="evidence" value="ECO:0007669"/>
    <property type="project" value="InterPro"/>
</dbReference>
<feature type="domain" description="EF-hand" evidence="3">
    <location>
        <begin position="387"/>
        <end position="422"/>
    </location>
</feature>
<evidence type="ECO:0000256" key="1">
    <source>
        <dbReference type="ARBA" id="ARBA00022837"/>
    </source>
</evidence>
<organism evidence="4 5">
    <name type="scientific">Symbiodinium pilosum</name>
    <name type="common">Dinoflagellate</name>
    <dbReference type="NCBI Taxonomy" id="2952"/>
    <lineage>
        <taxon>Eukaryota</taxon>
        <taxon>Sar</taxon>
        <taxon>Alveolata</taxon>
        <taxon>Dinophyceae</taxon>
        <taxon>Suessiales</taxon>
        <taxon>Symbiodiniaceae</taxon>
        <taxon>Symbiodinium</taxon>
    </lineage>
</organism>
<reference evidence="4" key="1">
    <citation type="submission" date="2021-02" db="EMBL/GenBank/DDBJ databases">
        <authorList>
            <person name="Dougan E. K."/>
            <person name="Rhodes N."/>
            <person name="Thang M."/>
            <person name="Chan C."/>
        </authorList>
    </citation>
    <scope>NUCLEOTIDE SEQUENCE</scope>
</reference>
<protein>
    <submittedName>
        <fullName evidence="4">HERC1 protein</fullName>
    </submittedName>
</protein>
<gene>
    <name evidence="4" type="primary">HERC1</name>
    <name evidence="4" type="ORF">SPIL2461_LOCUS15232</name>
</gene>
<evidence type="ECO:0000313" key="4">
    <source>
        <dbReference type="EMBL" id="CAE7566947.1"/>
    </source>
</evidence>
<dbReference type="Gene3D" id="1.10.238.10">
    <property type="entry name" value="EF-hand"/>
    <property type="match status" value="1"/>
</dbReference>
<dbReference type="PROSITE" id="PS00018">
    <property type="entry name" value="EF_HAND_1"/>
    <property type="match status" value="1"/>
</dbReference>
<sequence length="505" mass="57683">MNRAIPEHCVNPEQYDTIFDDTWHYKPRSCRQLVGSSAFRKQGDWLHIPSYMEETYMWTYTNCSEHNRLTCMDKARPADVSSHAEVSWEEVHDNTCTCRMKDSYFARHPEEEILVFTHNYFVPTLDGSTTLPLFGLPQEWGSVQTILLAGNGSRCEVGGKSFWNEEEASIGIGASLRDWMRCAGVDLDTNPLRLTSQNGTPNLAGHLRIMGLILDFRLNYLSTGAHRETHDGVVCYITVRAHAAWNSNVEVQKLLLPELSSIMTEHQVYMYGVTPRFTIEGDFRYISHTPIMTWVIATTVLLALPAVLMRYVVEFTLGVPSSIYRRETCRTFDIYDHLRETQARMLSSHAAYSVLSKNATLDKDSLDGYLKALYDLQLRDGTLQQEELDRLWRATMTGFDTDRSGKISLPEFVAAASMMDDLHMEDIVHFLDTDRKLPCLEFLLDSTRHQLRQQNLDIQRVSPYQNSPRADENAEVGDDGELPKNPVPHQDCQISVKSEKAHSIE</sequence>
<dbReference type="InterPro" id="IPR018247">
    <property type="entry name" value="EF_Hand_1_Ca_BS"/>
</dbReference>
<comment type="caution">
    <text evidence="4">The sequence shown here is derived from an EMBL/GenBank/DDBJ whole genome shotgun (WGS) entry which is preliminary data.</text>
</comment>
<feature type="region of interest" description="Disordered" evidence="2">
    <location>
        <begin position="461"/>
        <end position="505"/>
    </location>
</feature>
<accession>A0A812UA21</accession>
<dbReference type="OrthoDB" id="422852at2759"/>
<name>A0A812UA21_SYMPI</name>
<dbReference type="Proteomes" id="UP000649617">
    <property type="component" value="Unassembled WGS sequence"/>
</dbReference>
<evidence type="ECO:0000259" key="3">
    <source>
        <dbReference type="PROSITE" id="PS50222"/>
    </source>
</evidence>